<reference evidence="2" key="1">
    <citation type="journal article" date="2023" name="G3 (Bethesda)">
        <title>Genome assembly and association tests identify interacting loci associated with vigor, precocity, and sex in interspecific pistachio rootstocks.</title>
        <authorList>
            <person name="Palmer W."/>
            <person name="Jacygrad E."/>
            <person name="Sagayaradj S."/>
            <person name="Cavanaugh K."/>
            <person name="Han R."/>
            <person name="Bertier L."/>
            <person name="Beede B."/>
            <person name="Kafkas S."/>
            <person name="Golino D."/>
            <person name="Preece J."/>
            <person name="Michelmore R."/>
        </authorList>
    </citation>
    <scope>NUCLEOTIDE SEQUENCE [LARGE SCALE GENOMIC DNA]</scope>
</reference>
<evidence type="ECO:0000313" key="2">
    <source>
        <dbReference type="Proteomes" id="UP001163603"/>
    </source>
</evidence>
<protein>
    <submittedName>
        <fullName evidence="1">Uncharacterized protein</fullName>
    </submittedName>
</protein>
<dbReference type="EMBL" id="CM047736">
    <property type="protein sequence ID" value="KAJ0054208.1"/>
    <property type="molecule type" value="Genomic_DNA"/>
</dbReference>
<proteinExistence type="predicted"/>
<name>A0ACC0ZPZ7_9ROSI</name>
<gene>
    <name evidence="1" type="ORF">Pint_01506</name>
</gene>
<organism evidence="1 2">
    <name type="scientific">Pistacia integerrima</name>
    <dbReference type="NCBI Taxonomy" id="434235"/>
    <lineage>
        <taxon>Eukaryota</taxon>
        <taxon>Viridiplantae</taxon>
        <taxon>Streptophyta</taxon>
        <taxon>Embryophyta</taxon>
        <taxon>Tracheophyta</taxon>
        <taxon>Spermatophyta</taxon>
        <taxon>Magnoliopsida</taxon>
        <taxon>eudicotyledons</taxon>
        <taxon>Gunneridae</taxon>
        <taxon>Pentapetalae</taxon>
        <taxon>rosids</taxon>
        <taxon>malvids</taxon>
        <taxon>Sapindales</taxon>
        <taxon>Anacardiaceae</taxon>
        <taxon>Pistacia</taxon>
    </lineage>
</organism>
<evidence type="ECO:0000313" key="1">
    <source>
        <dbReference type="EMBL" id="KAJ0054208.1"/>
    </source>
</evidence>
<sequence length="499" mass="54886">MIALKKEEEMELELGLSIGGGFKRSEKVNPIKSEPVQFESMRDPRTSCFDTDLRDNHPKISTALQLERMGVEPQVKREVEALRRQEAKKKRQEKQQRKGITESEECINGGFGVIHDNKMWLKSPKLETREREFDVNERECKKSRVEDNGSRNSNAEMKMKNVNLNFTVEQNINNMNQNDSLSSNPTAFSSPAVCPVMYPYPPIQFVQFPNGLPYPCVNVVPFWGNGGVSIGNGQTANVVQPLVNQSFRPFPSGHSHLLGFNVGDGCASDQNSRKAGSHGSPMGSSSVVSDYRSSSYEGGGSSETRSHSIYSLPDQHYPFNGSKVNDTKGQSEHSASSHLREAAQVYDETTNCIKPKNTSNNTQCSPAANCTPNCIEQKISSNIVQLNPSNKPMEGVSTTKNRPSGVLKESKRDIGKPPKSQIQNQNTLSLPQMPCVSTTGNGPNGKTINGFLYRYTKTEVSIICVCHGTSFSPAEFVQHAGGTDVSNPLRHITVIPSAI</sequence>
<accession>A0ACC0ZPZ7</accession>
<keyword evidence="2" id="KW-1185">Reference proteome</keyword>
<comment type="caution">
    <text evidence="1">The sequence shown here is derived from an EMBL/GenBank/DDBJ whole genome shotgun (WGS) entry which is preliminary data.</text>
</comment>
<dbReference type="Proteomes" id="UP001163603">
    <property type="component" value="Chromosome 1"/>
</dbReference>